<reference evidence="3" key="2">
    <citation type="submission" date="2020-09" db="EMBL/GenBank/DDBJ databases">
        <authorList>
            <person name="Sun Q."/>
            <person name="Ohkuma M."/>
        </authorList>
    </citation>
    <scope>NUCLEOTIDE SEQUENCE</scope>
    <source>
        <strain evidence="3">JCM 4646</strain>
    </source>
</reference>
<evidence type="ECO:0000313" key="3">
    <source>
        <dbReference type="EMBL" id="GHH74948.1"/>
    </source>
</evidence>
<name>A0A919FYT5_9ACTN</name>
<keyword evidence="2" id="KW-0472">Membrane</keyword>
<organism evidence="3 4">
    <name type="scientific">Kitasatospora indigofera</name>
    <dbReference type="NCBI Taxonomy" id="67307"/>
    <lineage>
        <taxon>Bacteria</taxon>
        <taxon>Bacillati</taxon>
        <taxon>Actinomycetota</taxon>
        <taxon>Actinomycetes</taxon>
        <taxon>Kitasatosporales</taxon>
        <taxon>Streptomycetaceae</taxon>
        <taxon>Kitasatospora</taxon>
    </lineage>
</organism>
<comment type="caution">
    <text evidence="3">The sequence shown here is derived from an EMBL/GenBank/DDBJ whole genome shotgun (WGS) entry which is preliminary data.</text>
</comment>
<gene>
    <name evidence="3" type="ORF">GCM10018781_42810</name>
</gene>
<evidence type="ECO:0000313" key="4">
    <source>
        <dbReference type="Proteomes" id="UP000617734"/>
    </source>
</evidence>
<feature type="region of interest" description="Disordered" evidence="1">
    <location>
        <begin position="126"/>
        <end position="171"/>
    </location>
</feature>
<sequence length="183" mass="18970">MRAGRRGREAPDVQDRRARDRAAVLTAAVAFTLTAAGVAVAGLTAYRRRYLAATRWFAVALLPAGLYLTGLFPVARTIGGEIADWATQLVFDPRVWTGIALLALSAALLLGSRRVARRRLEAAAPAPGAPTAAGAGPARPAVAGARPTAGGSAKAPGRPKQAAPDDGLGDFADVEEILRRRGI</sequence>
<feature type="transmembrane region" description="Helical" evidence="2">
    <location>
        <begin position="56"/>
        <end position="75"/>
    </location>
</feature>
<keyword evidence="4" id="KW-1185">Reference proteome</keyword>
<evidence type="ECO:0000256" key="1">
    <source>
        <dbReference type="SAM" id="MobiDB-lite"/>
    </source>
</evidence>
<keyword evidence="2" id="KW-1133">Transmembrane helix</keyword>
<feature type="compositionally biased region" description="Low complexity" evidence="1">
    <location>
        <begin position="126"/>
        <end position="151"/>
    </location>
</feature>
<keyword evidence="2" id="KW-0812">Transmembrane</keyword>
<feature type="transmembrane region" description="Helical" evidence="2">
    <location>
        <begin position="95"/>
        <end position="111"/>
    </location>
</feature>
<proteinExistence type="predicted"/>
<accession>A0A919FYT5</accession>
<protein>
    <recommendedName>
        <fullName evidence="5">Cellulose synthase</fullName>
    </recommendedName>
</protein>
<dbReference type="Proteomes" id="UP000617734">
    <property type="component" value="Unassembled WGS sequence"/>
</dbReference>
<dbReference type="AlphaFoldDB" id="A0A919FYT5"/>
<dbReference type="EMBL" id="BNBO01000024">
    <property type="protein sequence ID" value="GHH74948.1"/>
    <property type="molecule type" value="Genomic_DNA"/>
</dbReference>
<evidence type="ECO:0008006" key="5">
    <source>
        <dbReference type="Google" id="ProtNLM"/>
    </source>
</evidence>
<evidence type="ECO:0000256" key="2">
    <source>
        <dbReference type="SAM" id="Phobius"/>
    </source>
</evidence>
<feature type="transmembrane region" description="Helical" evidence="2">
    <location>
        <begin position="22"/>
        <end position="44"/>
    </location>
</feature>
<reference evidence="3" key="1">
    <citation type="journal article" date="2014" name="Int. J. Syst. Evol. Microbiol.">
        <title>Complete genome sequence of Corynebacterium casei LMG S-19264T (=DSM 44701T), isolated from a smear-ripened cheese.</title>
        <authorList>
            <consortium name="US DOE Joint Genome Institute (JGI-PGF)"/>
            <person name="Walter F."/>
            <person name="Albersmeier A."/>
            <person name="Kalinowski J."/>
            <person name="Ruckert C."/>
        </authorList>
    </citation>
    <scope>NUCLEOTIDE SEQUENCE</scope>
    <source>
        <strain evidence="3">JCM 4646</strain>
    </source>
</reference>